<sequence>MYQMSPLSWTILYLMIISVLIIINLMNFFSIKYMPMQTSMTKKNQTLTWEW</sequence>
<keyword evidence="1" id="KW-0472">Membrane</keyword>
<keyword evidence="2" id="KW-0496">Mitochondrion</keyword>
<geneLocation type="mitochondrion" evidence="2"/>
<protein>
    <submittedName>
        <fullName evidence="2">ATP synthase F0 subunit 8</fullName>
    </submittedName>
</protein>
<feature type="transmembrane region" description="Helical" evidence="1">
    <location>
        <begin position="12"/>
        <end position="34"/>
    </location>
</feature>
<evidence type="ECO:0000256" key="1">
    <source>
        <dbReference type="SAM" id="Phobius"/>
    </source>
</evidence>
<reference evidence="2" key="1">
    <citation type="submission" date="2015-09" db="EMBL/GenBank/DDBJ databases">
        <title>Capturing the unknown biodiversity of arthropods in tropical forests using metagenomics.</title>
        <authorList>
            <person name="Andujar C."/>
            <person name="Creedy T.J."/>
            <person name="Garner B."/>
            <person name="Canty R."/>
            <person name="Warner H.B."/>
            <person name="Lipecki J."/>
            <person name="Crampton-Platt A."/>
            <person name="Gabrielli M."/>
            <person name="Croydon-Veleslavov I.A."/>
            <person name="Lim J.L."/>
            <person name="Linard B."/>
            <person name="Vogler A."/>
        </authorList>
    </citation>
    <scope>NUCLEOTIDE SEQUENCE</scope>
</reference>
<dbReference type="EMBL" id="KT696261">
    <property type="protein sequence ID" value="AML26700.1"/>
    <property type="molecule type" value="Genomic_DNA"/>
</dbReference>
<proteinExistence type="predicted"/>
<organism evidence="2">
    <name type="scientific">Elateroidea sp. BMNH 1274729</name>
    <dbReference type="NCBI Taxonomy" id="1796501"/>
    <lineage>
        <taxon>Eukaryota</taxon>
        <taxon>Metazoa</taxon>
        <taxon>Ecdysozoa</taxon>
        <taxon>Arthropoda</taxon>
        <taxon>Hexapoda</taxon>
        <taxon>Insecta</taxon>
        <taxon>Pterygota</taxon>
        <taxon>Neoptera</taxon>
        <taxon>Endopterygota</taxon>
        <taxon>Coleoptera</taxon>
        <taxon>Polyphaga</taxon>
        <taxon>Elateriformia</taxon>
        <taxon>Elateroidea</taxon>
    </lineage>
</organism>
<keyword evidence="1" id="KW-1133">Transmembrane helix</keyword>
<name>A0A126TEK2_9COLE</name>
<gene>
    <name evidence="2" type="primary">ATP8</name>
</gene>
<keyword evidence="1" id="KW-0812">Transmembrane</keyword>
<evidence type="ECO:0000313" key="2">
    <source>
        <dbReference type="EMBL" id="AML26700.1"/>
    </source>
</evidence>
<dbReference type="AlphaFoldDB" id="A0A126TEK2"/>
<accession>A0A126TEK2</accession>